<keyword evidence="1" id="KW-1015">Disulfide bond</keyword>
<feature type="chain" id="PRO_5040111911" description="Peptidase S1 domain-containing protein" evidence="3">
    <location>
        <begin position="18"/>
        <end position="560"/>
    </location>
</feature>
<feature type="signal peptide" evidence="3">
    <location>
        <begin position="1"/>
        <end position="17"/>
    </location>
</feature>
<dbReference type="InterPro" id="IPR009003">
    <property type="entry name" value="Peptidase_S1_PA"/>
</dbReference>
<sequence>MRYKLLQIILLIPVVLGVRIPPNPCPSIFSYFKDPRGRIYGEAVIPYDNATHMEFTVNASLVGRFKKSELTLKMVTGLHELNDYTPNVIYNIFFPFQDVIPKITGIAYNGRSYCSGPAEPVVPGTAGITNVWHKISYTFSRRHGGFYRPDPKPDQSDNDLPTKNPGERPQRPQRPELQPQKPNTQPQWPVVQPQKPSTQPWWQRPVQVPSVTPQINERPAEVPASGSDNDVPTKNPETKPNTSEFGPEKFPLDPTFISNVENLFTPPTSATPPPVPATFTSPSFTANEDFKCGISNPKNNIIPFILNSEDTDIGEYPWLVAFMARRETGYQYICSGNLISDNHVLTAARCVQYYHVQIVDTKDILLVMGTNSLTNWQSNGSIQRKVRKVQSHPSFKDNSKSADGDLAVLTMERPVQFSKVLLPVCLWKGNSDLHPFTNKTGVIAGYGQDDDAQRNGMLHAVRLKRADMPIVDQQECVTSPIGFQDLTSDKTFCTKSGEQATGPCIGDSGAGFFIKLDGAYYLRGIASAISANNGTCDLSNKYSVFCDVAKYMNWVKTAMA</sequence>
<feature type="region of interest" description="Disordered" evidence="2">
    <location>
        <begin position="143"/>
        <end position="205"/>
    </location>
</feature>
<keyword evidence="6" id="KW-1185">Reference proteome</keyword>
<dbReference type="OrthoDB" id="238681at2759"/>
<dbReference type="SUPFAM" id="SSF50494">
    <property type="entry name" value="Trypsin-like serine proteases"/>
    <property type="match status" value="1"/>
</dbReference>
<dbReference type="InterPro" id="IPR001314">
    <property type="entry name" value="Peptidase_S1A"/>
</dbReference>
<protein>
    <recommendedName>
        <fullName evidence="4">Peptidase S1 domain-containing protein</fullName>
    </recommendedName>
</protein>
<feature type="region of interest" description="Disordered" evidence="2">
    <location>
        <begin position="218"/>
        <end position="248"/>
    </location>
</feature>
<dbReference type="PANTHER" id="PTHR24260:SF143">
    <property type="entry name" value="SERINE PROTEASE GD-LIKE PROTEIN"/>
    <property type="match status" value="1"/>
</dbReference>
<dbReference type="CDD" id="cd00190">
    <property type="entry name" value="Tryp_SPc"/>
    <property type="match status" value="1"/>
</dbReference>
<dbReference type="InterPro" id="IPR043504">
    <property type="entry name" value="Peptidase_S1_PA_chymotrypsin"/>
</dbReference>
<dbReference type="InterPro" id="IPR031986">
    <property type="entry name" value="GD_N"/>
</dbReference>
<dbReference type="InterPro" id="IPR001254">
    <property type="entry name" value="Trypsin_dom"/>
</dbReference>
<keyword evidence="3" id="KW-0732">Signal</keyword>
<dbReference type="AlphaFoldDB" id="A0A9P0D9R7"/>
<evidence type="ECO:0000313" key="6">
    <source>
        <dbReference type="Proteomes" id="UP001153636"/>
    </source>
</evidence>
<dbReference type="PRINTS" id="PR00722">
    <property type="entry name" value="CHYMOTRYPSIN"/>
</dbReference>
<evidence type="ECO:0000313" key="5">
    <source>
        <dbReference type="EMBL" id="CAH1112437.1"/>
    </source>
</evidence>
<organism evidence="5 6">
    <name type="scientific">Psylliodes chrysocephalus</name>
    <dbReference type="NCBI Taxonomy" id="3402493"/>
    <lineage>
        <taxon>Eukaryota</taxon>
        <taxon>Metazoa</taxon>
        <taxon>Ecdysozoa</taxon>
        <taxon>Arthropoda</taxon>
        <taxon>Hexapoda</taxon>
        <taxon>Insecta</taxon>
        <taxon>Pterygota</taxon>
        <taxon>Neoptera</taxon>
        <taxon>Endopterygota</taxon>
        <taxon>Coleoptera</taxon>
        <taxon>Polyphaga</taxon>
        <taxon>Cucujiformia</taxon>
        <taxon>Chrysomeloidea</taxon>
        <taxon>Chrysomelidae</taxon>
        <taxon>Galerucinae</taxon>
        <taxon>Alticini</taxon>
        <taxon>Psylliodes</taxon>
    </lineage>
</organism>
<evidence type="ECO:0000256" key="2">
    <source>
        <dbReference type="SAM" id="MobiDB-lite"/>
    </source>
</evidence>
<reference evidence="5" key="1">
    <citation type="submission" date="2022-01" db="EMBL/GenBank/DDBJ databases">
        <authorList>
            <person name="King R."/>
        </authorList>
    </citation>
    <scope>NUCLEOTIDE SEQUENCE</scope>
</reference>
<dbReference type="PANTHER" id="PTHR24260">
    <property type="match status" value="1"/>
</dbReference>
<dbReference type="GO" id="GO:0006508">
    <property type="term" value="P:proteolysis"/>
    <property type="evidence" value="ECO:0007669"/>
    <property type="project" value="InterPro"/>
</dbReference>
<dbReference type="Proteomes" id="UP001153636">
    <property type="component" value="Chromosome 6"/>
</dbReference>
<evidence type="ECO:0000256" key="3">
    <source>
        <dbReference type="SAM" id="SignalP"/>
    </source>
</evidence>
<name>A0A9P0D9R7_9CUCU</name>
<gene>
    <name evidence="5" type="ORF">PSYICH_LOCUS12123</name>
</gene>
<dbReference type="SMART" id="SM00020">
    <property type="entry name" value="Tryp_SPc"/>
    <property type="match status" value="1"/>
</dbReference>
<dbReference type="FunFam" id="2.40.10.10:FF:000068">
    <property type="entry name" value="transmembrane protease serine 2"/>
    <property type="match status" value="1"/>
</dbReference>
<dbReference type="InterPro" id="IPR051333">
    <property type="entry name" value="CLIP_Serine_Protease"/>
</dbReference>
<dbReference type="GO" id="GO:0004252">
    <property type="term" value="F:serine-type endopeptidase activity"/>
    <property type="evidence" value="ECO:0007669"/>
    <property type="project" value="InterPro"/>
</dbReference>
<proteinExistence type="predicted"/>
<dbReference type="EMBL" id="OV651818">
    <property type="protein sequence ID" value="CAH1112437.1"/>
    <property type="molecule type" value="Genomic_DNA"/>
</dbReference>
<evidence type="ECO:0000259" key="4">
    <source>
        <dbReference type="PROSITE" id="PS50240"/>
    </source>
</evidence>
<dbReference type="Pfam" id="PF16030">
    <property type="entry name" value="GD_N"/>
    <property type="match status" value="1"/>
</dbReference>
<evidence type="ECO:0000256" key="1">
    <source>
        <dbReference type="ARBA" id="ARBA00023157"/>
    </source>
</evidence>
<accession>A0A9P0D9R7</accession>
<feature type="compositionally biased region" description="Low complexity" evidence="2">
    <location>
        <begin position="175"/>
        <end position="196"/>
    </location>
</feature>
<feature type="compositionally biased region" description="Basic and acidic residues" evidence="2">
    <location>
        <begin position="165"/>
        <end position="174"/>
    </location>
</feature>
<dbReference type="Gene3D" id="2.40.10.10">
    <property type="entry name" value="Trypsin-like serine proteases"/>
    <property type="match status" value="1"/>
</dbReference>
<dbReference type="Pfam" id="PF00089">
    <property type="entry name" value="Trypsin"/>
    <property type="match status" value="1"/>
</dbReference>
<dbReference type="PROSITE" id="PS50240">
    <property type="entry name" value="TRYPSIN_DOM"/>
    <property type="match status" value="1"/>
</dbReference>
<feature type="domain" description="Peptidase S1" evidence="4">
    <location>
        <begin position="305"/>
        <end position="560"/>
    </location>
</feature>